<proteinExistence type="predicted"/>
<dbReference type="InterPro" id="IPR030489">
    <property type="entry name" value="TR_Rrf2-type_CS"/>
</dbReference>
<name>A0A4R3L005_9FIRM</name>
<organism evidence="2 3">
    <name type="scientific">Keratinibaculum paraultunense</name>
    <dbReference type="NCBI Taxonomy" id="1278232"/>
    <lineage>
        <taxon>Bacteria</taxon>
        <taxon>Bacillati</taxon>
        <taxon>Bacillota</taxon>
        <taxon>Tissierellia</taxon>
        <taxon>Tissierellales</taxon>
        <taxon>Tepidimicrobiaceae</taxon>
        <taxon>Keratinibaculum</taxon>
    </lineage>
</organism>
<dbReference type="Pfam" id="PF02082">
    <property type="entry name" value="Rrf2"/>
    <property type="match status" value="1"/>
</dbReference>
<evidence type="ECO:0000256" key="1">
    <source>
        <dbReference type="ARBA" id="ARBA00023125"/>
    </source>
</evidence>
<dbReference type="EMBL" id="SMAE01000002">
    <property type="protein sequence ID" value="TCS91282.1"/>
    <property type="molecule type" value="Genomic_DNA"/>
</dbReference>
<gene>
    <name evidence="2" type="ORF">EDD65_102216</name>
</gene>
<dbReference type="Gene3D" id="1.10.10.10">
    <property type="entry name" value="Winged helix-like DNA-binding domain superfamily/Winged helix DNA-binding domain"/>
    <property type="match status" value="1"/>
</dbReference>
<evidence type="ECO:0000313" key="2">
    <source>
        <dbReference type="EMBL" id="TCS91282.1"/>
    </source>
</evidence>
<accession>A0A4R3L005</accession>
<sequence length="168" mass="18977">MLTKIVGYNIIMKRIPRKLVGIKRGDKMKLSTRGRYGLKAMYQLALHYGEGPIPLKSIADAQNLSENYLEQLFSSLRKEGLLNSVRGAQGGYLLARPPSDITVGSILRTLEGDLAPADCVIDDEYDCENEEHCVTKLVWIKIRDSINEVVDSITLQDMLDEYKKMKKD</sequence>
<dbReference type="InterPro" id="IPR000944">
    <property type="entry name" value="Tscrpt_reg_Rrf2"/>
</dbReference>
<dbReference type="Proteomes" id="UP000294567">
    <property type="component" value="Unassembled WGS sequence"/>
</dbReference>
<evidence type="ECO:0000313" key="3">
    <source>
        <dbReference type="Proteomes" id="UP000294567"/>
    </source>
</evidence>
<dbReference type="PANTHER" id="PTHR33221:SF5">
    <property type="entry name" value="HTH-TYPE TRANSCRIPTIONAL REGULATOR ISCR"/>
    <property type="match status" value="1"/>
</dbReference>
<dbReference type="InterPro" id="IPR036390">
    <property type="entry name" value="WH_DNA-bd_sf"/>
</dbReference>
<dbReference type="PANTHER" id="PTHR33221">
    <property type="entry name" value="WINGED HELIX-TURN-HELIX TRANSCRIPTIONAL REGULATOR, RRF2 FAMILY"/>
    <property type="match status" value="1"/>
</dbReference>
<reference evidence="2 3" key="1">
    <citation type="submission" date="2019-03" db="EMBL/GenBank/DDBJ databases">
        <title>Genomic Encyclopedia of Type Strains, Phase IV (KMG-IV): sequencing the most valuable type-strain genomes for metagenomic binning, comparative biology and taxonomic classification.</title>
        <authorList>
            <person name="Goeker M."/>
        </authorList>
    </citation>
    <scope>NUCLEOTIDE SEQUENCE [LARGE SCALE GENOMIC DNA]</scope>
    <source>
        <strain evidence="2 3">DSM 26752</strain>
    </source>
</reference>
<protein>
    <submittedName>
        <fullName evidence="2">BadM/Rrf2 family transcriptional regulator</fullName>
    </submittedName>
</protein>
<dbReference type="GO" id="GO:0003677">
    <property type="term" value="F:DNA binding"/>
    <property type="evidence" value="ECO:0007669"/>
    <property type="project" value="UniProtKB-KW"/>
</dbReference>
<dbReference type="InterPro" id="IPR036388">
    <property type="entry name" value="WH-like_DNA-bd_sf"/>
</dbReference>
<dbReference type="AlphaFoldDB" id="A0A4R3L005"/>
<keyword evidence="3" id="KW-1185">Reference proteome</keyword>
<dbReference type="GO" id="GO:0003700">
    <property type="term" value="F:DNA-binding transcription factor activity"/>
    <property type="evidence" value="ECO:0007669"/>
    <property type="project" value="TreeGrafter"/>
</dbReference>
<dbReference type="PROSITE" id="PS01332">
    <property type="entry name" value="HTH_RRF2_1"/>
    <property type="match status" value="1"/>
</dbReference>
<dbReference type="NCBIfam" id="TIGR00738">
    <property type="entry name" value="rrf2_super"/>
    <property type="match status" value="1"/>
</dbReference>
<dbReference type="FunFam" id="1.10.10.10:FF:000164">
    <property type="entry name" value="Transcriptional regulator, Rrf2 family"/>
    <property type="match status" value="1"/>
</dbReference>
<dbReference type="PROSITE" id="PS51197">
    <property type="entry name" value="HTH_RRF2_2"/>
    <property type="match status" value="1"/>
</dbReference>
<comment type="caution">
    <text evidence="2">The sequence shown here is derived from an EMBL/GenBank/DDBJ whole genome shotgun (WGS) entry which is preliminary data.</text>
</comment>
<dbReference type="GO" id="GO:0005829">
    <property type="term" value="C:cytosol"/>
    <property type="evidence" value="ECO:0007669"/>
    <property type="project" value="TreeGrafter"/>
</dbReference>
<dbReference type="SUPFAM" id="SSF46785">
    <property type="entry name" value="Winged helix' DNA-binding domain"/>
    <property type="match status" value="1"/>
</dbReference>
<keyword evidence="1" id="KW-0238">DNA-binding</keyword>